<evidence type="ECO:0000256" key="3">
    <source>
        <dbReference type="ARBA" id="ARBA00022475"/>
    </source>
</evidence>
<keyword evidence="5 10" id="KW-1133">Transmembrane helix</keyword>
<keyword evidence="13" id="KW-1185">Reference proteome</keyword>
<dbReference type="PANTHER" id="PTHR10110">
    <property type="entry name" value="SODIUM/HYDROGEN EXCHANGER"/>
    <property type="match status" value="1"/>
</dbReference>
<dbReference type="GO" id="GO:0005886">
    <property type="term" value="C:plasma membrane"/>
    <property type="evidence" value="ECO:0007669"/>
    <property type="project" value="UniProtKB-SubCell"/>
</dbReference>
<evidence type="ECO:0000256" key="9">
    <source>
        <dbReference type="ARBA" id="ARBA00023201"/>
    </source>
</evidence>
<dbReference type="InterPro" id="IPR018422">
    <property type="entry name" value="Cation/H_exchanger_CPA1"/>
</dbReference>
<name>A0A1T3P2X0_9ACTN</name>
<comment type="caution">
    <text evidence="10">Lacks conserved residue(s) required for the propagation of feature annotation.</text>
</comment>
<feature type="transmembrane region" description="Helical" evidence="10">
    <location>
        <begin position="83"/>
        <end position="106"/>
    </location>
</feature>
<keyword evidence="7 10" id="KW-0406">Ion transport</keyword>
<evidence type="ECO:0000256" key="4">
    <source>
        <dbReference type="ARBA" id="ARBA00022692"/>
    </source>
</evidence>
<dbReference type="eggNOG" id="COG0025">
    <property type="taxonomic scope" value="Bacteria"/>
</dbReference>
<feature type="transmembrane region" description="Helical" evidence="10">
    <location>
        <begin position="348"/>
        <end position="370"/>
    </location>
</feature>
<proteinExistence type="inferred from homology"/>
<organism evidence="12 13">
    <name type="scientific">Embleya scabrispora</name>
    <dbReference type="NCBI Taxonomy" id="159449"/>
    <lineage>
        <taxon>Bacteria</taxon>
        <taxon>Bacillati</taxon>
        <taxon>Actinomycetota</taxon>
        <taxon>Actinomycetes</taxon>
        <taxon>Kitasatosporales</taxon>
        <taxon>Streptomycetaceae</taxon>
        <taxon>Embleya</taxon>
    </lineage>
</organism>
<dbReference type="RefSeq" id="WP_078977605.1">
    <property type="nucleotide sequence ID" value="NZ_MWQN01000001.1"/>
</dbReference>
<keyword evidence="2 10" id="KW-0813">Transport</keyword>
<comment type="function">
    <text evidence="10">Na(+)/H(+) antiporter that extrudes sodium in exchange for external protons.</text>
</comment>
<dbReference type="NCBIfam" id="TIGR00831">
    <property type="entry name" value="a_cpa1"/>
    <property type="match status" value="1"/>
</dbReference>
<feature type="transmembrane region" description="Helical" evidence="10">
    <location>
        <begin position="265"/>
        <end position="287"/>
    </location>
</feature>
<feature type="transmembrane region" description="Helical" evidence="10">
    <location>
        <begin position="27"/>
        <end position="45"/>
    </location>
</feature>
<feature type="transmembrane region" description="Helical" evidence="10">
    <location>
        <begin position="155"/>
        <end position="173"/>
    </location>
</feature>
<dbReference type="Proteomes" id="UP000190037">
    <property type="component" value="Unassembled WGS sequence"/>
</dbReference>
<evidence type="ECO:0000256" key="10">
    <source>
        <dbReference type="RuleBase" id="RU366002"/>
    </source>
</evidence>
<dbReference type="GO" id="GO:0015385">
    <property type="term" value="F:sodium:proton antiporter activity"/>
    <property type="evidence" value="ECO:0007669"/>
    <property type="project" value="InterPro"/>
</dbReference>
<keyword evidence="3 10" id="KW-1003">Cell membrane</keyword>
<feature type="transmembrane region" description="Helical" evidence="10">
    <location>
        <begin position="299"/>
        <end position="319"/>
    </location>
</feature>
<evidence type="ECO:0000256" key="2">
    <source>
        <dbReference type="ARBA" id="ARBA00022448"/>
    </source>
</evidence>
<dbReference type="GO" id="GO:0015386">
    <property type="term" value="F:potassium:proton antiporter activity"/>
    <property type="evidence" value="ECO:0007669"/>
    <property type="project" value="TreeGrafter"/>
</dbReference>
<reference evidence="12 13" key="1">
    <citation type="submission" date="2017-03" db="EMBL/GenBank/DDBJ databases">
        <title>Draft genome sequence of Streptomyces scabrisporus NF3, endophyte isolated from Amphipterygium adstringens.</title>
        <authorList>
            <person name="Vazquez M."/>
            <person name="Ceapa C.D."/>
            <person name="Rodriguez Luna D."/>
            <person name="Sanchez Esquivel S."/>
        </authorList>
    </citation>
    <scope>NUCLEOTIDE SEQUENCE [LARGE SCALE GENOMIC DNA]</scope>
    <source>
        <strain evidence="12 13">NF3</strain>
    </source>
</reference>
<dbReference type="InterPro" id="IPR004705">
    <property type="entry name" value="Cation/H_exchanger_CPA1_bac"/>
</dbReference>
<evidence type="ECO:0000313" key="12">
    <source>
        <dbReference type="EMBL" id="OPC83311.1"/>
    </source>
</evidence>
<dbReference type="Gene3D" id="6.10.140.1330">
    <property type="match status" value="1"/>
</dbReference>
<dbReference type="AlphaFoldDB" id="A0A1T3P2X0"/>
<keyword evidence="8 10" id="KW-0472">Membrane</keyword>
<sequence>MAQLTLLFLLMFGTVVVVPLAGRLRLPFPVLLTLYGVLLGWLPFVPNLRIDPDLLLPLLLPPLLYAAAQRSSWREFAANARPITLLAVALVLVTTAAVAAVADAMIPGLPLAGAVALGALVAPPDPVAATAVAGSLRLPRRLVAILEGEGLFNDVTSLVLYQVAVAAVVGGTFSPVEAAGMLALSAVVGVGIGFAVGLAGRLLLGRLDEPTLQTLLTLLVPFLAYVVADELHGSGVLAVLTTAFYLGSVAEDADNVVGRLTGRSFWEVVDLVVTGVAFGVIGLEMWEIFHDLRGDRGRLFLEAGAVVLTLIVVRGLWLFPVAALARRLHARLPTTGETQTPDPRETVVVWWAGMRGVVTIALALALPLTTDAGDAFPERQRLVAIAFCVIVVTLLLQGVSLPWLVRRLGVSETDDAESHEERRIAAAATKAALRRLRELDEQRDLPDEMVQRLRARQKALLAELKPEGMGEELADAVVERSRRIKLLHEIEAEMTAAARREVIAARGRRGVDPAAADRVLRRLDLRSVR</sequence>
<protein>
    <submittedName>
        <fullName evidence="12">Na+/H+ antiporter</fullName>
    </submittedName>
</protein>
<evidence type="ECO:0000256" key="8">
    <source>
        <dbReference type="ARBA" id="ARBA00023136"/>
    </source>
</evidence>
<comment type="caution">
    <text evidence="12">The sequence shown here is derived from an EMBL/GenBank/DDBJ whole genome shotgun (WGS) entry which is preliminary data.</text>
</comment>
<dbReference type="PANTHER" id="PTHR10110:SF86">
    <property type="entry name" value="SODIUM_HYDROGEN EXCHANGER 7"/>
    <property type="match status" value="1"/>
</dbReference>
<gene>
    <name evidence="12" type="ORF">B4N89_22340</name>
</gene>
<evidence type="ECO:0000256" key="5">
    <source>
        <dbReference type="ARBA" id="ARBA00022989"/>
    </source>
</evidence>
<dbReference type="EMBL" id="MWQN01000001">
    <property type="protein sequence ID" value="OPC83311.1"/>
    <property type="molecule type" value="Genomic_DNA"/>
</dbReference>
<dbReference type="InterPro" id="IPR006153">
    <property type="entry name" value="Cation/H_exchanger_TM"/>
</dbReference>
<keyword evidence="10" id="KW-0050">Antiport</keyword>
<evidence type="ECO:0000259" key="11">
    <source>
        <dbReference type="Pfam" id="PF00999"/>
    </source>
</evidence>
<evidence type="ECO:0000313" key="13">
    <source>
        <dbReference type="Proteomes" id="UP000190037"/>
    </source>
</evidence>
<comment type="similarity">
    <text evidence="10">Belongs to the monovalent cation:proton antiporter 1 (CPA1) transporter (TC 2.A.36) family.</text>
</comment>
<feature type="transmembrane region" description="Helical" evidence="10">
    <location>
        <begin position="112"/>
        <end position="134"/>
    </location>
</feature>
<dbReference type="GO" id="GO:0051453">
    <property type="term" value="P:regulation of intracellular pH"/>
    <property type="evidence" value="ECO:0007669"/>
    <property type="project" value="TreeGrafter"/>
</dbReference>
<dbReference type="OrthoDB" id="57886at2"/>
<feature type="transmembrane region" description="Helical" evidence="10">
    <location>
        <begin position="179"/>
        <end position="204"/>
    </location>
</feature>
<accession>A0A1T3P2X0</accession>
<feature type="domain" description="Cation/H+ exchanger transmembrane" evidence="11">
    <location>
        <begin position="15"/>
        <end position="406"/>
    </location>
</feature>
<evidence type="ECO:0000256" key="1">
    <source>
        <dbReference type="ARBA" id="ARBA00004651"/>
    </source>
</evidence>
<dbReference type="GO" id="GO:0098719">
    <property type="term" value="P:sodium ion import across plasma membrane"/>
    <property type="evidence" value="ECO:0007669"/>
    <property type="project" value="TreeGrafter"/>
</dbReference>
<evidence type="ECO:0000256" key="6">
    <source>
        <dbReference type="ARBA" id="ARBA00023053"/>
    </source>
</evidence>
<feature type="transmembrane region" description="Helical" evidence="10">
    <location>
        <begin position="382"/>
        <end position="405"/>
    </location>
</feature>
<dbReference type="STRING" id="159449.B4N89_22340"/>
<evidence type="ECO:0000256" key="7">
    <source>
        <dbReference type="ARBA" id="ARBA00023065"/>
    </source>
</evidence>
<dbReference type="Pfam" id="PF00999">
    <property type="entry name" value="Na_H_Exchanger"/>
    <property type="match status" value="1"/>
</dbReference>
<comment type="subcellular location">
    <subcellularLocation>
        <location evidence="1 10">Cell membrane</location>
        <topology evidence="1 10">Multi-pass membrane protein</topology>
    </subcellularLocation>
</comment>
<keyword evidence="4 10" id="KW-0812">Transmembrane</keyword>
<keyword evidence="9 10" id="KW-0739">Sodium transport</keyword>
<keyword evidence="6 10" id="KW-0915">Sodium</keyword>